<gene>
    <name evidence="1" type="ORF">RJ641_034224</name>
</gene>
<feature type="non-terminal residue" evidence="1">
    <location>
        <position position="1"/>
    </location>
</feature>
<dbReference type="PANTHER" id="PTHR43473">
    <property type="entry name" value="MAGNESIUM-CHELATASE SUBUNIT CHLD, CHLOROPLASTIC"/>
    <property type="match status" value="1"/>
</dbReference>
<evidence type="ECO:0008006" key="3">
    <source>
        <dbReference type="Google" id="ProtNLM"/>
    </source>
</evidence>
<accession>A0AAN8VNR5</accession>
<dbReference type="AlphaFoldDB" id="A0AAN8VNR5"/>
<dbReference type="Proteomes" id="UP001370490">
    <property type="component" value="Unassembled WGS sequence"/>
</dbReference>
<organism evidence="1 2">
    <name type="scientific">Dillenia turbinata</name>
    <dbReference type="NCBI Taxonomy" id="194707"/>
    <lineage>
        <taxon>Eukaryota</taxon>
        <taxon>Viridiplantae</taxon>
        <taxon>Streptophyta</taxon>
        <taxon>Embryophyta</taxon>
        <taxon>Tracheophyta</taxon>
        <taxon>Spermatophyta</taxon>
        <taxon>Magnoliopsida</taxon>
        <taxon>eudicotyledons</taxon>
        <taxon>Gunneridae</taxon>
        <taxon>Pentapetalae</taxon>
        <taxon>Dilleniales</taxon>
        <taxon>Dilleniaceae</taxon>
        <taxon>Dillenia</taxon>
    </lineage>
</organism>
<dbReference type="SUPFAM" id="SSF53300">
    <property type="entry name" value="vWA-like"/>
    <property type="match status" value="1"/>
</dbReference>
<proteinExistence type="predicted"/>
<comment type="caution">
    <text evidence="1">The sequence shown here is derived from an EMBL/GenBank/DDBJ whole genome shotgun (WGS) entry which is preliminary data.</text>
</comment>
<dbReference type="PANTHER" id="PTHR43473:SF2">
    <property type="entry name" value="MAGNESIUM-CHELATASE SUBUNIT CHLD, CHLOROPLASTIC"/>
    <property type="match status" value="1"/>
</dbReference>
<sequence>VSIIPFRGDITKVLLPPSRSIVMARKHLERFPCGGGSPLAHGLTIAVRVGLNTPKSGNFGHVMIVAITDGKANISLKHSIDLEVSASNAPKPSAQKLKDEILEVTGKIYKAGMSLLIIKIEINLFGLVLQRRLQELPKEKIITCQMLSDAIISATTREALSSLKNYEANLGT</sequence>
<keyword evidence="2" id="KW-1185">Reference proteome</keyword>
<name>A0AAN8VNR5_9MAGN</name>
<dbReference type="EMBL" id="JBAMMX010000007">
    <property type="protein sequence ID" value="KAK6937194.1"/>
    <property type="molecule type" value="Genomic_DNA"/>
</dbReference>
<evidence type="ECO:0000313" key="1">
    <source>
        <dbReference type="EMBL" id="KAK6937194.1"/>
    </source>
</evidence>
<evidence type="ECO:0000313" key="2">
    <source>
        <dbReference type="Proteomes" id="UP001370490"/>
    </source>
</evidence>
<dbReference type="InterPro" id="IPR036465">
    <property type="entry name" value="vWFA_dom_sf"/>
</dbReference>
<reference evidence="1 2" key="1">
    <citation type="submission" date="2023-12" db="EMBL/GenBank/DDBJ databases">
        <title>A high-quality genome assembly for Dillenia turbinata (Dilleniales).</title>
        <authorList>
            <person name="Chanderbali A."/>
        </authorList>
    </citation>
    <scope>NUCLEOTIDE SEQUENCE [LARGE SCALE GENOMIC DNA]</scope>
    <source>
        <strain evidence="1">LSX21</strain>
        <tissue evidence="1">Leaf</tissue>
    </source>
</reference>
<protein>
    <recommendedName>
        <fullName evidence="3">VWFA domain-containing protein</fullName>
    </recommendedName>
</protein>